<evidence type="ECO:0000313" key="2">
    <source>
        <dbReference type="Proteomes" id="UP000191116"/>
    </source>
</evidence>
<dbReference type="GO" id="GO:0016491">
    <property type="term" value="F:oxidoreductase activity"/>
    <property type="evidence" value="ECO:0007669"/>
    <property type="project" value="TreeGrafter"/>
</dbReference>
<dbReference type="GO" id="GO:0005737">
    <property type="term" value="C:cytoplasm"/>
    <property type="evidence" value="ECO:0007669"/>
    <property type="project" value="TreeGrafter"/>
</dbReference>
<evidence type="ECO:0000313" key="1">
    <source>
        <dbReference type="EMBL" id="SKA53557.1"/>
    </source>
</evidence>
<dbReference type="PANTHER" id="PTHR43544:SF12">
    <property type="entry name" value="NAD(P)-BINDING ROSSMANN-FOLD SUPERFAMILY PROTEIN"/>
    <property type="match status" value="1"/>
</dbReference>
<sequence length="235" mass="26382">MNVLIIGGTGGIGLAIIQQLLLIKPHVNVHATFFRHQPQYQHSQLRWHQCNITLEDHIEALAKQLPRLDLIINAVGMLHTTEHQPEKSIQQFDVHFFQTNIQTNTLPSLLIAKHFMAALKTSSHSYFVTISARVGSIEDNKLGGWISYRSSKAALNMAIKTISIEWRTKLPHCCVIAFHPGTTASALSKPFQRNVAPHKLFTPTYTAQCLLSLLARLTPQETGQFLSYDGNTLPW</sequence>
<dbReference type="NCBIfam" id="NF006532">
    <property type="entry name" value="PRK09009.1"/>
    <property type="match status" value="1"/>
</dbReference>
<dbReference type="OrthoDB" id="9785826at2"/>
<dbReference type="Pfam" id="PF00106">
    <property type="entry name" value="adh_short"/>
    <property type="match status" value="1"/>
</dbReference>
<dbReference type="SUPFAM" id="SSF51735">
    <property type="entry name" value="NAD(P)-binding Rossmann-fold domains"/>
    <property type="match status" value="1"/>
</dbReference>
<dbReference type="AlphaFoldDB" id="A0A1T4ULI3"/>
<name>A0A1T4ULI3_9GAMM</name>
<dbReference type="PANTHER" id="PTHR43544">
    <property type="entry name" value="SHORT-CHAIN DEHYDROGENASE/REDUCTASE"/>
    <property type="match status" value="1"/>
</dbReference>
<gene>
    <name evidence="1" type="primary">csgA</name>
    <name evidence="1" type="ORF">CZ814_03428</name>
</gene>
<dbReference type="EMBL" id="FUWP01000026">
    <property type="protein sequence ID" value="SKA53557.1"/>
    <property type="molecule type" value="Genomic_DNA"/>
</dbReference>
<dbReference type="InterPro" id="IPR051468">
    <property type="entry name" value="Fungal_SecMetab_SDRs"/>
</dbReference>
<dbReference type="PRINTS" id="PR00081">
    <property type="entry name" value="GDHRDH"/>
</dbReference>
<reference evidence="1 2" key="1">
    <citation type="submission" date="2017-02" db="EMBL/GenBank/DDBJ databases">
        <authorList>
            <person name="Peterson S.W."/>
        </authorList>
    </citation>
    <scope>NUCLEOTIDE SEQUENCE [LARGE SCALE GENOMIC DNA]</scope>
    <source>
        <strain evidence="1 2">CECT 9189</strain>
    </source>
</reference>
<dbReference type="InterPro" id="IPR002347">
    <property type="entry name" value="SDR_fam"/>
</dbReference>
<dbReference type="Gene3D" id="3.40.50.720">
    <property type="entry name" value="NAD(P)-binding Rossmann-like Domain"/>
    <property type="match status" value="1"/>
</dbReference>
<accession>A0A1T4ULI3</accession>
<organism evidence="1 2">
    <name type="scientific">Photobacterium toruni</name>
    <dbReference type="NCBI Taxonomy" id="1935446"/>
    <lineage>
        <taxon>Bacteria</taxon>
        <taxon>Pseudomonadati</taxon>
        <taxon>Pseudomonadota</taxon>
        <taxon>Gammaproteobacteria</taxon>
        <taxon>Vibrionales</taxon>
        <taxon>Vibrionaceae</taxon>
        <taxon>Photobacterium</taxon>
    </lineage>
</organism>
<proteinExistence type="predicted"/>
<dbReference type="Proteomes" id="UP000191116">
    <property type="component" value="Unassembled WGS sequence"/>
</dbReference>
<dbReference type="RefSeq" id="WP_080176141.1">
    <property type="nucleotide sequence ID" value="NZ_AP024855.1"/>
</dbReference>
<dbReference type="InterPro" id="IPR036291">
    <property type="entry name" value="NAD(P)-bd_dom_sf"/>
</dbReference>
<protein>
    <submittedName>
        <fullName evidence="1">C-factor</fullName>
    </submittedName>
</protein>